<dbReference type="AlphaFoldDB" id="A0A1B7TF62"/>
<evidence type="ECO:0000313" key="1">
    <source>
        <dbReference type="EMBL" id="OBA27350.1"/>
    </source>
</evidence>
<sequence>MSNMEVTENDLIEHRGYLLSLSLRYLSIYKNEKMKRHYSKQLFIEEAPENNEFLNPFGKTPFILNKLNIISHLPDKIGETKITSKGELIGRKPTIKTKLSASGSYICDPAELSRLLDIPVISLETNFNLVKEEGCFLFRFCFMTFGAALIYKGIRLKDDYYEDKFSLENYVGIGYRVHRIPDNVYNKSLLIFGNKPSFKDDSIWVDYDDVKQEVYGIKDDSLGGIPLQNKVLKYINKTQLMALKNNSLENEQIYKAWDKYALLNGNSDFKGLNIGNIWRLDNMLNQQDIESLNQESIDPIYYNPDNSGKKENVDIQQLKDNILNLTTKDIVDLQNKHSVLKTSYELNNIVKNRKQVVKRINSEMKLSYYQPKSRVNKEILEQFLHNDLKITNPEKVQQFMEKIIVKNDKKLISLLNEKKQDKESNEFWTVSNDSYDDFKRLQNIDIDFNIPNKNVFPWIQFMENEENKELE</sequence>
<comment type="caution">
    <text evidence="1">The sequence shown here is derived from an EMBL/GenBank/DDBJ whole genome shotgun (WGS) entry which is preliminary data.</text>
</comment>
<reference evidence="2" key="1">
    <citation type="journal article" date="2016" name="Proc. Natl. Acad. Sci. U.S.A.">
        <title>Comparative genomics of biotechnologically important yeasts.</title>
        <authorList>
            <person name="Riley R."/>
            <person name="Haridas S."/>
            <person name="Wolfe K.H."/>
            <person name="Lopes M.R."/>
            <person name="Hittinger C.T."/>
            <person name="Goeker M."/>
            <person name="Salamov A.A."/>
            <person name="Wisecaver J.H."/>
            <person name="Long T.M."/>
            <person name="Calvey C.H."/>
            <person name="Aerts A.L."/>
            <person name="Barry K.W."/>
            <person name="Choi C."/>
            <person name="Clum A."/>
            <person name="Coughlan A.Y."/>
            <person name="Deshpande S."/>
            <person name="Douglass A.P."/>
            <person name="Hanson S.J."/>
            <person name="Klenk H.-P."/>
            <person name="LaButti K.M."/>
            <person name="Lapidus A."/>
            <person name="Lindquist E.A."/>
            <person name="Lipzen A.M."/>
            <person name="Meier-Kolthoff J.P."/>
            <person name="Ohm R.A."/>
            <person name="Otillar R.P."/>
            <person name="Pangilinan J.L."/>
            <person name="Peng Y."/>
            <person name="Rokas A."/>
            <person name="Rosa C.A."/>
            <person name="Scheuner C."/>
            <person name="Sibirny A.A."/>
            <person name="Slot J.C."/>
            <person name="Stielow J.B."/>
            <person name="Sun H."/>
            <person name="Kurtzman C.P."/>
            <person name="Blackwell M."/>
            <person name="Grigoriev I.V."/>
            <person name="Jeffries T.W."/>
        </authorList>
    </citation>
    <scope>NUCLEOTIDE SEQUENCE [LARGE SCALE GENOMIC DNA]</scope>
    <source>
        <strain evidence="2">NRRL Y-1626</strain>
    </source>
</reference>
<dbReference type="EMBL" id="LXPE01000009">
    <property type="protein sequence ID" value="OBA27350.1"/>
    <property type="molecule type" value="Genomic_DNA"/>
</dbReference>
<accession>A0A1B7TF62</accession>
<proteinExistence type="predicted"/>
<name>A0A1B7TF62_9ASCO</name>
<dbReference type="Proteomes" id="UP000092321">
    <property type="component" value="Unassembled WGS sequence"/>
</dbReference>
<keyword evidence="2" id="KW-1185">Reference proteome</keyword>
<gene>
    <name evidence="1" type="ORF">HANVADRAFT_58841</name>
</gene>
<evidence type="ECO:0000313" key="2">
    <source>
        <dbReference type="Proteomes" id="UP000092321"/>
    </source>
</evidence>
<organism evidence="1 2">
    <name type="scientific">Hanseniaspora valbyensis NRRL Y-1626</name>
    <dbReference type="NCBI Taxonomy" id="766949"/>
    <lineage>
        <taxon>Eukaryota</taxon>
        <taxon>Fungi</taxon>
        <taxon>Dikarya</taxon>
        <taxon>Ascomycota</taxon>
        <taxon>Saccharomycotina</taxon>
        <taxon>Saccharomycetes</taxon>
        <taxon>Saccharomycodales</taxon>
        <taxon>Saccharomycodaceae</taxon>
        <taxon>Hanseniaspora</taxon>
    </lineage>
</organism>
<dbReference type="OrthoDB" id="5598844at2759"/>
<protein>
    <submittedName>
        <fullName evidence="1">Uncharacterized protein</fullName>
    </submittedName>
</protein>